<dbReference type="Gene3D" id="3.40.50.300">
    <property type="entry name" value="P-loop containing nucleotide triphosphate hydrolases"/>
    <property type="match status" value="1"/>
</dbReference>
<dbReference type="PANTHER" id="PTHR43582">
    <property type="entry name" value="LINEARMYCIN RESISTANCE ATP-BINDING PROTEIN LNRL"/>
    <property type="match status" value="1"/>
</dbReference>
<dbReference type="InterPro" id="IPR003439">
    <property type="entry name" value="ABC_transporter-like_ATP-bd"/>
</dbReference>
<dbReference type="InterPro" id="IPR003593">
    <property type="entry name" value="AAA+_ATPase"/>
</dbReference>
<reference evidence="5 6" key="1">
    <citation type="submission" date="2019-03" db="EMBL/GenBank/DDBJ databases">
        <title>Genomic Encyclopedia of Type Strains, Phase IV (KMG-IV): sequencing the most valuable type-strain genomes for metagenomic binning, comparative biology and taxonomic classification.</title>
        <authorList>
            <person name="Goeker M."/>
        </authorList>
    </citation>
    <scope>NUCLEOTIDE SEQUENCE [LARGE SCALE GENOMIC DNA]</scope>
    <source>
        <strain evidence="5 6">DSM 24176</strain>
    </source>
</reference>
<dbReference type="PROSITE" id="PS50893">
    <property type="entry name" value="ABC_TRANSPORTER_2"/>
    <property type="match status" value="1"/>
</dbReference>
<dbReference type="PROSITE" id="PS00211">
    <property type="entry name" value="ABC_TRANSPORTER_1"/>
    <property type="match status" value="1"/>
</dbReference>
<evidence type="ECO:0000313" key="5">
    <source>
        <dbReference type="EMBL" id="TCK92756.1"/>
    </source>
</evidence>
<organism evidence="5 6">
    <name type="scientific">Natranaerovirga hydrolytica</name>
    <dbReference type="NCBI Taxonomy" id="680378"/>
    <lineage>
        <taxon>Bacteria</taxon>
        <taxon>Bacillati</taxon>
        <taxon>Bacillota</taxon>
        <taxon>Clostridia</taxon>
        <taxon>Lachnospirales</taxon>
        <taxon>Natranaerovirgaceae</taxon>
        <taxon>Natranaerovirga</taxon>
    </lineage>
</organism>
<dbReference type="SUPFAM" id="SSF52540">
    <property type="entry name" value="P-loop containing nucleoside triphosphate hydrolases"/>
    <property type="match status" value="1"/>
</dbReference>
<evidence type="ECO:0000259" key="4">
    <source>
        <dbReference type="PROSITE" id="PS50893"/>
    </source>
</evidence>
<evidence type="ECO:0000256" key="1">
    <source>
        <dbReference type="ARBA" id="ARBA00022448"/>
    </source>
</evidence>
<evidence type="ECO:0000256" key="3">
    <source>
        <dbReference type="ARBA" id="ARBA00022840"/>
    </source>
</evidence>
<name>A0A4R1MJ80_9FIRM</name>
<proteinExistence type="predicted"/>
<dbReference type="GO" id="GO:0016887">
    <property type="term" value="F:ATP hydrolysis activity"/>
    <property type="evidence" value="ECO:0007669"/>
    <property type="project" value="InterPro"/>
</dbReference>
<dbReference type="AlphaFoldDB" id="A0A4R1MJ80"/>
<dbReference type="OrthoDB" id="9804819at2"/>
<dbReference type="PANTHER" id="PTHR43582:SF2">
    <property type="entry name" value="LINEARMYCIN RESISTANCE ATP-BINDING PROTEIN LNRL"/>
    <property type="match status" value="1"/>
</dbReference>
<keyword evidence="1" id="KW-0813">Transport</keyword>
<dbReference type="Proteomes" id="UP000294545">
    <property type="component" value="Unassembled WGS sequence"/>
</dbReference>
<protein>
    <submittedName>
        <fullName evidence="5">ABC-2 type transport system ATP-binding protein</fullName>
    </submittedName>
</protein>
<evidence type="ECO:0000313" key="6">
    <source>
        <dbReference type="Proteomes" id="UP000294545"/>
    </source>
</evidence>
<dbReference type="InterPro" id="IPR027417">
    <property type="entry name" value="P-loop_NTPase"/>
</dbReference>
<dbReference type="EMBL" id="SMGQ01000013">
    <property type="protein sequence ID" value="TCK92756.1"/>
    <property type="molecule type" value="Genomic_DNA"/>
</dbReference>
<keyword evidence="2" id="KW-0547">Nucleotide-binding</keyword>
<dbReference type="SMART" id="SM00382">
    <property type="entry name" value="AAA"/>
    <property type="match status" value="1"/>
</dbReference>
<dbReference type="Pfam" id="PF00005">
    <property type="entry name" value="ABC_tran"/>
    <property type="match status" value="1"/>
</dbReference>
<dbReference type="GO" id="GO:0005524">
    <property type="term" value="F:ATP binding"/>
    <property type="evidence" value="ECO:0007669"/>
    <property type="project" value="UniProtKB-KW"/>
</dbReference>
<sequence length="313" mass="34449">MVANLKNVIKRYGNDVVLDNISFEVYEGEVLGLLGPNGAGKTTTIKALIGLIGIDAGEIHLLGEKQNVNNIQLKQNIGLVTQEITVFDDLSAEENLKYFGGLYGIKGKELQKRVQEVLEFVGLLEYAKKSPRKFSGGMSRRLNIACALVHRPKFLIMDEPTVGIDPQSRNYILESVKRLAKEGTTILYTSHYMEEVQAISTRIIIMDQGNIIANGTLKELVQRIQHEEKINITVENPSEDLTERFQGIQGVKSVTNDGSEYVIISGAGYGNLNRVLSIAQEKGGVSNVSADKPTLEDVFLTLTGKKLRDGGDQ</sequence>
<keyword evidence="3 5" id="KW-0067">ATP-binding</keyword>
<dbReference type="RefSeq" id="WP_132282615.1">
    <property type="nucleotide sequence ID" value="NZ_SMGQ01000013.1"/>
</dbReference>
<dbReference type="InterPro" id="IPR025302">
    <property type="entry name" value="DrrA1/2-like_C"/>
</dbReference>
<accession>A0A4R1MJ80</accession>
<dbReference type="InterPro" id="IPR017871">
    <property type="entry name" value="ABC_transporter-like_CS"/>
</dbReference>
<gene>
    <name evidence="5" type="ORF">EDC19_1911</name>
</gene>
<evidence type="ECO:0000256" key="2">
    <source>
        <dbReference type="ARBA" id="ARBA00022741"/>
    </source>
</evidence>
<comment type="caution">
    <text evidence="5">The sequence shown here is derived from an EMBL/GenBank/DDBJ whole genome shotgun (WGS) entry which is preliminary data.</text>
</comment>
<dbReference type="Pfam" id="PF13732">
    <property type="entry name" value="DrrA1-3_C"/>
    <property type="match status" value="1"/>
</dbReference>
<feature type="domain" description="ABC transporter" evidence="4">
    <location>
        <begin position="3"/>
        <end position="233"/>
    </location>
</feature>
<keyword evidence="6" id="KW-1185">Reference proteome</keyword>